<dbReference type="Proteomes" id="UP000483035">
    <property type="component" value="Unassembled WGS sequence"/>
</dbReference>
<dbReference type="InterPro" id="IPR011051">
    <property type="entry name" value="RmlC_Cupin_sf"/>
</dbReference>
<dbReference type="PANTHER" id="PTHR36440">
    <property type="entry name" value="PUTATIVE (AFU_ORTHOLOGUE AFUA_8G07350)-RELATED"/>
    <property type="match status" value="1"/>
</dbReference>
<proteinExistence type="predicted"/>
<feature type="domain" description="Cupin type-2" evidence="1">
    <location>
        <begin position="58"/>
        <end position="124"/>
    </location>
</feature>
<sequence>MSTAGETNPPIPDDDLDRSLTIADPDGPDMRHVSVAGGIYTILVSGSETNGRYCLIEMLVPDGGGPPPHRHDFEEMFFLLEGELEFTFRGQSRTVRAGSTVNVPANAPHSFKNMSGKTARMLCMCTPAGQEDFFAAVGFPLKSRASQPPKPSREELEEKRKLVSALLPRYRTVIVEG</sequence>
<dbReference type="InterPro" id="IPR053146">
    <property type="entry name" value="QDO-like"/>
</dbReference>
<dbReference type="Pfam" id="PF07883">
    <property type="entry name" value="Cupin_2"/>
    <property type="match status" value="1"/>
</dbReference>
<evidence type="ECO:0000259" key="1">
    <source>
        <dbReference type="Pfam" id="PF07883"/>
    </source>
</evidence>
<organism evidence="2 3">
    <name type="scientific">Rhizobium lusitanum</name>
    <dbReference type="NCBI Taxonomy" id="293958"/>
    <lineage>
        <taxon>Bacteria</taxon>
        <taxon>Pseudomonadati</taxon>
        <taxon>Pseudomonadota</taxon>
        <taxon>Alphaproteobacteria</taxon>
        <taxon>Hyphomicrobiales</taxon>
        <taxon>Rhizobiaceae</taxon>
        <taxon>Rhizobium/Agrobacterium group</taxon>
        <taxon>Rhizobium</taxon>
    </lineage>
</organism>
<comment type="caution">
    <text evidence="2">The sequence shown here is derived from an EMBL/GenBank/DDBJ whole genome shotgun (WGS) entry which is preliminary data.</text>
</comment>
<dbReference type="Gene3D" id="2.60.120.10">
    <property type="entry name" value="Jelly Rolls"/>
    <property type="match status" value="1"/>
</dbReference>
<dbReference type="PANTHER" id="PTHR36440:SF1">
    <property type="entry name" value="PUTATIVE (AFU_ORTHOLOGUE AFUA_8G07350)-RELATED"/>
    <property type="match status" value="1"/>
</dbReference>
<accession>A0A6L9UK58</accession>
<dbReference type="EMBL" id="WUEY01000047">
    <property type="protein sequence ID" value="NEI74968.1"/>
    <property type="molecule type" value="Genomic_DNA"/>
</dbReference>
<dbReference type="SUPFAM" id="SSF51182">
    <property type="entry name" value="RmlC-like cupins"/>
    <property type="match status" value="1"/>
</dbReference>
<evidence type="ECO:0000313" key="3">
    <source>
        <dbReference type="Proteomes" id="UP000483035"/>
    </source>
</evidence>
<name>A0A6L9UK58_9HYPH</name>
<dbReference type="AlphaFoldDB" id="A0A6L9UK58"/>
<protein>
    <submittedName>
        <fullName evidence="2">Cupin domain-containing protein</fullName>
    </submittedName>
</protein>
<dbReference type="RefSeq" id="WP_163994867.1">
    <property type="nucleotide sequence ID" value="NZ_WUEY01000047.1"/>
</dbReference>
<dbReference type="InterPro" id="IPR014710">
    <property type="entry name" value="RmlC-like_jellyroll"/>
</dbReference>
<reference evidence="2 3" key="1">
    <citation type="submission" date="2019-12" db="EMBL/GenBank/DDBJ databases">
        <title>Rhizobium genotypes associated with high levels of biological nitrogen fixation by grain legumes in a temperate-maritime cropping system.</title>
        <authorList>
            <person name="Maluk M."/>
            <person name="Francesc Ferrando Molina F."/>
            <person name="Lopez Del Egido L."/>
            <person name="Lafos M."/>
            <person name="Langarica-Fuentes A."/>
            <person name="Gebre Yohannes G."/>
            <person name="Young M.W."/>
            <person name="Martin P."/>
            <person name="Gantlett R."/>
            <person name="Kenicer G."/>
            <person name="Hawes C."/>
            <person name="Begg G.S."/>
            <person name="Quilliam R.S."/>
            <person name="Squire G.R."/>
            <person name="Poole P.S."/>
            <person name="Young P.W."/>
            <person name="Iannetta P.M."/>
            <person name="James E.K."/>
        </authorList>
    </citation>
    <scope>NUCLEOTIDE SEQUENCE [LARGE SCALE GENOMIC DNA]</scope>
    <source>
        <strain evidence="2 3">JHI1118</strain>
    </source>
</reference>
<gene>
    <name evidence="2" type="ORF">GR212_36155</name>
</gene>
<dbReference type="InterPro" id="IPR013096">
    <property type="entry name" value="Cupin_2"/>
</dbReference>
<evidence type="ECO:0000313" key="2">
    <source>
        <dbReference type="EMBL" id="NEI74968.1"/>
    </source>
</evidence>